<feature type="compositionally biased region" description="Acidic residues" evidence="1">
    <location>
        <begin position="1"/>
        <end position="14"/>
    </location>
</feature>
<evidence type="ECO:0000313" key="3">
    <source>
        <dbReference type="Proteomes" id="UP000236161"/>
    </source>
</evidence>
<reference evidence="2 3" key="1">
    <citation type="journal article" date="2017" name="Nature">
        <title>The Apostasia genome and the evolution of orchids.</title>
        <authorList>
            <person name="Zhang G.Q."/>
            <person name="Liu K.W."/>
            <person name="Li Z."/>
            <person name="Lohaus R."/>
            <person name="Hsiao Y.Y."/>
            <person name="Niu S.C."/>
            <person name="Wang J.Y."/>
            <person name="Lin Y.C."/>
            <person name="Xu Q."/>
            <person name="Chen L.J."/>
            <person name="Yoshida K."/>
            <person name="Fujiwara S."/>
            <person name="Wang Z.W."/>
            <person name="Zhang Y.Q."/>
            <person name="Mitsuda N."/>
            <person name="Wang M."/>
            <person name="Liu G.H."/>
            <person name="Pecoraro L."/>
            <person name="Huang H.X."/>
            <person name="Xiao X.J."/>
            <person name="Lin M."/>
            <person name="Wu X.Y."/>
            <person name="Wu W.L."/>
            <person name="Chen Y.Y."/>
            <person name="Chang S.B."/>
            <person name="Sakamoto S."/>
            <person name="Ohme-Takagi M."/>
            <person name="Yagi M."/>
            <person name="Zeng S.J."/>
            <person name="Shen C.Y."/>
            <person name="Yeh C.M."/>
            <person name="Luo Y.B."/>
            <person name="Tsai W.C."/>
            <person name="Van de Peer Y."/>
            <person name="Liu Z.J."/>
        </authorList>
    </citation>
    <scope>NUCLEOTIDE SEQUENCE [LARGE SCALE GENOMIC DNA]</scope>
    <source>
        <strain evidence="3">cv. Shenzhen</strain>
        <tissue evidence="2">Stem</tissue>
    </source>
</reference>
<evidence type="ECO:0000256" key="1">
    <source>
        <dbReference type="SAM" id="MobiDB-lite"/>
    </source>
</evidence>
<sequence>MAWEEQESASDEEMAVAPPENACRRGHRRSMALDTVEGGSICLPCFAALVSDPHSPTYHVSHALSQLTLAVRDPDLLRDLRSCHAYFLVGPLVDALSVFDDEPLARQVMDLVSDLCFRCDARGLSGVDKRCFTFSLSGDFIARIADRLASGALAWSQRQIYLMRDFPIV</sequence>
<gene>
    <name evidence="2" type="primary">PRD1</name>
    <name evidence="2" type="ORF">AXF42_Ash011420</name>
</gene>
<dbReference type="EMBL" id="KZ451988">
    <property type="protein sequence ID" value="PKA53940.1"/>
    <property type="molecule type" value="Genomic_DNA"/>
</dbReference>
<keyword evidence="3" id="KW-1185">Reference proteome</keyword>
<dbReference type="Proteomes" id="UP000236161">
    <property type="component" value="Unassembled WGS sequence"/>
</dbReference>
<proteinExistence type="predicted"/>
<feature type="region of interest" description="Disordered" evidence="1">
    <location>
        <begin position="1"/>
        <end position="21"/>
    </location>
</feature>
<dbReference type="AlphaFoldDB" id="A0A2I0AEF7"/>
<dbReference type="GO" id="GO:0042138">
    <property type="term" value="P:meiotic DNA double-strand break formation"/>
    <property type="evidence" value="ECO:0007669"/>
    <property type="project" value="InterPro"/>
</dbReference>
<protein>
    <submittedName>
        <fullName evidence="2">Protein PRD1</fullName>
    </submittedName>
</protein>
<dbReference type="STRING" id="1088818.A0A2I0AEF7"/>
<organism evidence="2 3">
    <name type="scientific">Apostasia shenzhenica</name>
    <dbReference type="NCBI Taxonomy" id="1088818"/>
    <lineage>
        <taxon>Eukaryota</taxon>
        <taxon>Viridiplantae</taxon>
        <taxon>Streptophyta</taxon>
        <taxon>Embryophyta</taxon>
        <taxon>Tracheophyta</taxon>
        <taxon>Spermatophyta</taxon>
        <taxon>Magnoliopsida</taxon>
        <taxon>Liliopsida</taxon>
        <taxon>Asparagales</taxon>
        <taxon>Orchidaceae</taxon>
        <taxon>Apostasioideae</taxon>
        <taxon>Apostasia</taxon>
    </lineage>
</organism>
<evidence type="ECO:0000313" key="2">
    <source>
        <dbReference type="EMBL" id="PKA53940.1"/>
    </source>
</evidence>
<dbReference type="PANTHER" id="PTHR36379">
    <property type="entry name" value="PROTEIN PRD1"/>
    <property type="match status" value="1"/>
</dbReference>
<accession>A0A2I0AEF7</accession>
<dbReference type="OrthoDB" id="2019943at2759"/>
<dbReference type="InterPro" id="IPR044968">
    <property type="entry name" value="PRD1"/>
</dbReference>
<name>A0A2I0AEF7_9ASPA</name>
<dbReference type="PANTHER" id="PTHR36379:SF1">
    <property type="entry name" value="PUTATIVE RECOMBINATION INITIATION DEFECT 1-RELATED"/>
    <property type="match status" value="1"/>
</dbReference>